<dbReference type="InterPro" id="IPR008972">
    <property type="entry name" value="Cupredoxin"/>
</dbReference>
<feature type="domain" description="Plastocyanin-like" evidence="6">
    <location>
        <begin position="229"/>
        <end position="292"/>
    </location>
</feature>
<gene>
    <name evidence="8" type="ORF">N7541_008017</name>
</gene>
<evidence type="ECO:0000259" key="7">
    <source>
        <dbReference type="Pfam" id="PF07731"/>
    </source>
</evidence>
<keyword evidence="2" id="KW-0479">Metal-binding</keyword>
<dbReference type="GO" id="GO:0016491">
    <property type="term" value="F:oxidoreductase activity"/>
    <property type="evidence" value="ECO:0007669"/>
    <property type="project" value="UniProtKB-KW"/>
</dbReference>
<dbReference type="PANTHER" id="PTHR11709:SF488">
    <property type="entry name" value="LACCASE-RELATED"/>
    <property type="match status" value="1"/>
</dbReference>
<dbReference type="PANTHER" id="PTHR11709">
    <property type="entry name" value="MULTI-COPPER OXIDASE"/>
    <property type="match status" value="1"/>
</dbReference>
<comment type="similarity">
    <text evidence="1">Belongs to the multicopper oxidase family.</text>
</comment>
<evidence type="ECO:0000313" key="9">
    <source>
        <dbReference type="Proteomes" id="UP001148299"/>
    </source>
</evidence>
<dbReference type="CDD" id="cd04207">
    <property type="entry name" value="CuRO_3_LCC_like"/>
    <property type="match status" value="1"/>
</dbReference>
<keyword evidence="5" id="KW-0325">Glycoprotein</keyword>
<dbReference type="Pfam" id="PF07731">
    <property type="entry name" value="Cu-oxidase_2"/>
    <property type="match status" value="1"/>
</dbReference>
<dbReference type="AlphaFoldDB" id="A0A9W9UP25"/>
<proteinExistence type="inferred from homology"/>
<reference evidence="8" key="1">
    <citation type="submission" date="2022-12" db="EMBL/GenBank/DDBJ databases">
        <authorList>
            <person name="Petersen C."/>
        </authorList>
    </citation>
    <scope>NUCLEOTIDE SEQUENCE</scope>
    <source>
        <strain evidence="8">IBT 35675</strain>
    </source>
</reference>
<dbReference type="EMBL" id="JAPZBR010000006">
    <property type="protein sequence ID" value="KAJ5350290.1"/>
    <property type="molecule type" value="Genomic_DNA"/>
</dbReference>
<dbReference type="Gene3D" id="2.60.40.420">
    <property type="entry name" value="Cupredoxins - blue copper proteins"/>
    <property type="match status" value="2"/>
</dbReference>
<dbReference type="Pfam" id="PF00394">
    <property type="entry name" value="Cu-oxidase"/>
    <property type="match status" value="1"/>
</dbReference>
<dbReference type="InterPro" id="IPR001117">
    <property type="entry name" value="Cu-oxidase_2nd"/>
</dbReference>
<dbReference type="InterPro" id="IPR011706">
    <property type="entry name" value="Cu-oxidase_C"/>
</dbReference>
<evidence type="ECO:0000256" key="5">
    <source>
        <dbReference type="ARBA" id="ARBA00023180"/>
    </source>
</evidence>
<keyword evidence="4" id="KW-0560">Oxidoreductase</keyword>
<organism evidence="8 9">
    <name type="scientific">Penicillium brevicompactum</name>
    <dbReference type="NCBI Taxonomy" id="5074"/>
    <lineage>
        <taxon>Eukaryota</taxon>
        <taxon>Fungi</taxon>
        <taxon>Dikarya</taxon>
        <taxon>Ascomycota</taxon>
        <taxon>Pezizomycotina</taxon>
        <taxon>Eurotiomycetes</taxon>
        <taxon>Eurotiomycetidae</taxon>
        <taxon>Eurotiales</taxon>
        <taxon>Aspergillaceae</taxon>
        <taxon>Penicillium</taxon>
    </lineage>
</organism>
<sequence>MLQKLFDKLVLLNTRDAGRHRHSNAVVDQGPSEVELDVAEHHATEVDYCKVRSDVSPGDTSTNSAAEMARDPMAMPKSAARDIILQTERDATSILLSDWTHELSDTIYARYFETGAFPNCVDSILANGFGRVECLPEYMLQAGPNMGYEDMNQSSSSMMAMSMAKRMDMDMSMDASATSSQMSTGTMAMDTTVDMTMSSTSMAAMPMSATMTMSDMSPSMTSLSPRGFSKLHVSLDAHSMFVYAADGLYVEIQEVKVLELEIGQRYSVMIRLDQKPGNYYLRFASYPNGDMQQVLEGQAIVSYNMSMMSSRTPMNVTVNPTTIWMLTNGSAKPDTSVLNPQLLSPFAPVSPPSAPADQTYTFTINQTDIVTWVVNDASYSEPKIPIIQGNVSDGWQANTTIHVPSNSTIDIIMRIANDSMDTMSRPMHLHGHKFWVLGSGTGSFQYDSATDAPESLINLRNPPYRDTTNLPPSGWAVIR</sequence>
<dbReference type="SUPFAM" id="SSF49503">
    <property type="entry name" value="Cupredoxins"/>
    <property type="match status" value="2"/>
</dbReference>
<keyword evidence="3" id="KW-0732">Signal</keyword>
<dbReference type="GO" id="GO:0005507">
    <property type="term" value="F:copper ion binding"/>
    <property type="evidence" value="ECO:0007669"/>
    <property type="project" value="InterPro"/>
</dbReference>
<dbReference type="Proteomes" id="UP001148299">
    <property type="component" value="Unassembled WGS sequence"/>
</dbReference>
<evidence type="ECO:0000313" key="8">
    <source>
        <dbReference type="EMBL" id="KAJ5350290.1"/>
    </source>
</evidence>
<dbReference type="InterPro" id="IPR045087">
    <property type="entry name" value="Cu-oxidase_fam"/>
</dbReference>
<comment type="caution">
    <text evidence="8">The sequence shown here is derived from an EMBL/GenBank/DDBJ whole genome shotgun (WGS) entry which is preliminary data.</text>
</comment>
<name>A0A9W9UP25_PENBR</name>
<accession>A0A9W9UP25</accession>
<evidence type="ECO:0000256" key="4">
    <source>
        <dbReference type="ARBA" id="ARBA00023002"/>
    </source>
</evidence>
<reference evidence="8" key="2">
    <citation type="journal article" date="2023" name="IMA Fungus">
        <title>Comparative genomic study of the Penicillium genus elucidates a diverse pangenome and 15 lateral gene transfer events.</title>
        <authorList>
            <person name="Petersen C."/>
            <person name="Sorensen T."/>
            <person name="Nielsen M.R."/>
            <person name="Sondergaard T.E."/>
            <person name="Sorensen J.L."/>
            <person name="Fitzpatrick D.A."/>
            <person name="Frisvad J.C."/>
            <person name="Nielsen K.L."/>
        </authorList>
    </citation>
    <scope>NUCLEOTIDE SEQUENCE</scope>
    <source>
        <strain evidence="8">IBT 35675</strain>
    </source>
</reference>
<protein>
    <submittedName>
        <fullName evidence="8">CAZyme family AA1</fullName>
    </submittedName>
</protein>
<evidence type="ECO:0000259" key="6">
    <source>
        <dbReference type="Pfam" id="PF00394"/>
    </source>
</evidence>
<evidence type="ECO:0000256" key="1">
    <source>
        <dbReference type="ARBA" id="ARBA00010609"/>
    </source>
</evidence>
<keyword evidence="9" id="KW-1185">Reference proteome</keyword>
<evidence type="ECO:0000256" key="2">
    <source>
        <dbReference type="ARBA" id="ARBA00022723"/>
    </source>
</evidence>
<feature type="domain" description="Plastocyanin-like" evidence="7">
    <location>
        <begin position="390"/>
        <end position="479"/>
    </location>
</feature>
<evidence type="ECO:0000256" key="3">
    <source>
        <dbReference type="ARBA" id="ARBA00022729"/>
    </source>
</evidence>